<dbReference type="PANTHER" id="PTHR16517">
    <property type="entry name" value="TUBBY-RELATED"/>
    <property type="match status" value="1"/>
</dbReference>
<dbReference type="SUPFAM" id="SSF54518">
    <property type="entry name" value="Tubby C-terminal domain-like"/>
    <property type="match status" value="1"/>
</dbReference>
<dbReference type="Proteomes" id="UP001172457">
    <property type="component" value="Chromosome 6"/>
</dbReference>
<reference evidence="4" key="1">
    <citation type="submission" date="2023-03" db="EMBL/GenBank/DDBJ databases">
        <title>Chromosome-scale reference genome and RAD-based genetic map of yellow starthistle (Centaurea solstitialis) reveal putative structural variation and QTLs associated with invader traits.</title>
        <authorList>
            <person name="Reatini B."/>
            <person name="Cang F.A."/>
            <person name="Jiang Q."/>
            <person name="Mckibben M.T.W."/>
            <person name="Barker M.S."/>
            <person name="Rieseberg L.H."/>
            <person name="Dlugosch K.M."/>
        </authorList>
    </citation>
    <scope>NUCLEOTIDE SEQUENCE</scope>
    <source>
        <strain evidence="4">CAN-66</strain>
        <tissue evidence="4">Leaf</tissue>
    </source>
</reference>
<feature type="compositionally biased region" description="Low complexity" evidence="2">
    <location>
        <begin position="185"/>
        <end position="202"/>
    </location>
</feature>
<feature type="region of interest" description="Disordered" evidence="2">
    <location>
        <begin position="185"/>
        <end position="205"/>
    </location>
</feature>
<dbReference type="Gene3D" id="3.20.90.10">
    <property type="entry name" value="Tubby Protein, Chain A"/>
    <property type="match status" value="2"/>
</dbReference>
<keyword evidence="5" id="KW-1185">Reference proteome</keyword>
<sequence length="296" mass="32921">MLENGSDAAVVDASKQSRWARMPAELLRNVLMRIEASESTWPARKNVVSCAGVCKNWRETMKRIVKSPEFSGNLTFPISLKQPGSRGSLIQCFVKRNRSKQTYHLYQSSDQGVDEGKFLLAAKRCRHATCTDYIISASLNAEDLSKGSNTYIGKLRGPRRMQCLVNAIPTRDSSSSLPFFGSKSAQIKNSQSGSSSSAQKHAMLPLKNKEPRWHERLERWSLNFNGRVTVASAKNFQLVAPVENGSGGGGWEHENVVLQFGKVGKDAFTMHYGYPISAFQAFVICLSRFDTKITCE</sequence>
<feature type="domain" description="Tubby C-terminal" evidence="3">
    <location>
        <begin position="156"/>
        <end position="291"/>
    </location>
</feature>
<comment type="similarity">
    <text evidence="1">Belongs to the TUB family.</text>
</comment>
<dbReference type="AlphaFoldDB" id="A0AA38SQU5"/>
<dbReference type="InterPro" id="IPR000007">
    <property type="entry name" value="Tubby_C"/>
</dbReference>
<dbReference type="PANTHER" id="PTHR16517:SF158">
    <property type="entry name" value="TUBBY-LIKE F-BOX PROTEIN 9"/>
    <property type="match status" value="1"/>
</dbReference>
<proteinExistence type="inferred from homology"/>
<organism evidence="4 5">
    <name type="scientific">Centaurea solstitialis</name>
    <name type="common">yellow star-thistle</name>
    <dbReference type="NCBI Taxonomy" id="347529"/>
    <lineage>
        <taxon>Eukaryota</taxon>
        <taxon>Viridiplantae</taxon>
        <taxon>Streptophyta</taxon>
        <taxon>Embryophyta</taxon>
        <taxon>Tracheophyta</taxon>
        <taxon>Spermatophyta</taxon>
        <taxon>Magnoliopsida</taxon>
        <taxon>eudicotyledons</taxon>
        <taxon>Gunneridae</taxon>
        <taxon>Pentapetalae</taxon>
        <taxon>asterids</taxon>
        <taxon>campanulids</taxon>
        <taxon>Asterales</taxon>
        <taxon>Asteraceae</taxon>
        <taxon>Carduoideae</taxon>
        <taxon>Cardueae</taxon>
        <taxon>Centaureinae</taxon>
        <taxon>Centaurea</taxon>
    </lineage>
</organism>
<dbReference type="InterPro" id="IPR025659">
    <property type="entry name" value="Tubby-like_C"/>
</dbReference>
<evidence type="ECO:0000313" key="5">
    <source>
        <dbReference type="Proteomes" id="UP001172457"/>
    </source>
</evidence>
<dbReference type="EMBL" id="JARYMX010000006">
    <property type="protein sequence ID" value="KAJ9543303.1"/>
    <property type="molecule type" value="Genomic_DNA"/>
</dbReference>
<gene>
    <name evidence="4" type="ORF">OSB04_023010</name>
</gene>
<name>A0AA38SQU5_9ASTR</name>
<dbReference type="CDD" id="cd22153">
    <property type="entry name" value="F-box_AtTLP-like"/>
    <property type="match status" value="1"/>
</dbReference>
<evidence type="ECO:0000313" key="4">
    <source>
        <dbReference type="EMBL" id="KAJ9543303.1"/>
    </source>
</evidence>
<dbReference type="PRINTS" id="PR01573">
    <property type="entry name" value="SUPERTUBBY"/>
</dbReference>
<accession>A0AA38SQU5</accession>
<evidence type="ECO:0000259" key="3">
    <source>
        <dbReference type="Pfam" id="PF01167"/>
    </source>
</evidence>
<dbReference type="Pfam" id="PF01167">
    <property type="entry name" value="Tub"/>
    <property type="match status" value="1"/>
</dbReference>
<evidence type="ECO:0000256" key="2">
    <source>
        <dbReference type="SAM" id="MobiDB-lite"/>
    </source>
</evidence>
<comment type="caution">
    <text evidence="4">The sequence shown here is derived from an EMBL/GenBank/DDBJ whole genome shotgun (WGS) entry which is preliminary data.</text>
</comment>
<protein>
    <recommendedName>
        <fullName evidence="3">Tubby C-terminal domain-containing protein</fullName>
    </recommendedName>
</protein>
<evidence type="ECO:0000256" key="1">
    <source>
        <dbReference type="ARBA" id="ARBA00007129"/>
    </source>
</evidence>